<gene>
    <name evidence="2" type="ORF">EV356DRAFT_502001</name>
</gene>
<keyword evidence="1" id="KW-0732">Signal</keyword>
<dbReference type="Proteomes" id="UP000800092">
    <property type="component" value="Unassembled WGS sequence"/>
</dbReference>
<evidence type="ECO:0000313" key="2">
    <source>
        <dbReference type="EMBL" id="KAF2239066.1"/>
    </source>
</evidence>
<keyword evidence="3" id="KW-1185">Reference proteome</keyword>
<feature type="signal peptide" evidence="1">
    <location>
        <begin position="1"/>
        <end position="17"/>
    </location>
</feature>
<name>A0A6A6HLQ1_VIRVR</name>
<accession>A0A6A6HLQ1</accession>
<reference evidence="2" key="1">
    <citation type="journal article" date="2020" name="Stud. Mycol.">
        <title>101 Dothideomycetes genomes: a test case for predicting lifestyles and emergence of pathogens.</title>
        <authorList>
            <person name="Haridas S."/>
            <person name="Albert R."/>
            <person name="Binder M."/>
            <person name="Bloem J."/>
            <person name="Labutti K."/>
            <person name="Salamov A."/>
            <person name="Andreopoulos B."/>
            <person name="Baker S."/>
            <person name="Barry K."/>
            <person name="Bills G."/>
            <person name="Bluhm B."/>
            <person name="Cannon C."/>
            <person name="Castanera R."/>
            <person name="Culley D."/>
            <person name="Daum C."/>
            <person name="Ezra D."/>
            <person name="Gonzalez J."/>
            <person name="Henrissat B."/>
            <person name="Kuo A."/>
            <person name="Liang C."/>
            <person name="Lipzen A."/>
            <person name="Lutzoni F."/>
            <person name="Magnuson J."/>
            <person name="Mondo S."/>
            <person name="Nolan M."/>
            <person name="Ohm R."/>
            <person name="Pangilinan J."/>
            <person name="Park H.-J."/>
            <person name="Ramirez L."/>
            <person name="Alfaro M."/>
            <person name="Sun H."/>
            <person name="Tritt A."/>
            <person name="Yoshinaga Y."/>
            <person name="Zwiers L.-H."/>
            <person name="Turgeon B."/>
            <person name="Goodwin S."/>
            <person name="Spatafora J."/>
            <person name="Crous P."/>
            <person name="Grigoriev I."/>
        </authorList>
    </citation>
    <scope>NUCLEOTIDE SEQUENCE</scope>
    <source>
        <strain evidence="2">Tuck. ex Michener</strain>
    </source>
</reference>
<dbReference type="OrthoDB" id="3637047at2759"/>
<protein>
    <recommendedName>
        <fullName evidence="4">Hydrophobin</fullName>
    </recommendedName>
</protein>
<evidence type="ECO:0000256" key="1">
    <source>
        <dbReference type="SAM" id="SignalP"/>
    </source>
</evidence>
<organism evidence="2 3">
    <name type="scientific">Viridothelium virens</name>
    <name type="common">Speckled blister lichen</name>
    <name type="synonym">Trypethelium virens</name>
    <dbReference type="NCBI Taxonomy" id="1048519"/>
    <lineage>
        <taxon>Eukaryota</taxon>
        <taxon>Fungi</taxon>
        <taxon>Dikarya</taxon>
        <taxon>Ascomycota</taxon>
        <taxon>Pezizomycotina</taxon>
        <taxon>Dothideomycetes</taxon>
        <taxon>Dothideomycetes incertae sedis</taxon>
        <taxon>Trypetheliales</taxon>
        <taxon>Trypetheliaceae</taxon>
        <taxon>Viridothelium</taxon>
    </lineage>
</organism>
<proteinExistence type="predicted"/>
<dbReference type="AlphaFoldDB" id="A0A6A6HLQ1"/>
<sequence>MIQSLLLITPLLLLAWAAPEPPTCTDGGTLYCCQSTLAGDLPLIETLANVSCYNLTPEDVNCIGTDAPIDPDTGCVGTYTCCQVTRLAPVVGLFCSKPPGDCEGGPENCTNILDKFGDC</sequence>
<feature type="chain" id="PRO_5025615008" description="Hydrophobin" evidence="1">
    <location>
        <begin position="18"/>
        <end position="119"/>
    </location>
</feature>
<evidence type="ECO:0000313" key="3">
    <source>
        <dbReference type="Proteomes" id="UP000800092"/>
    </source>
</evidence>
<evidence type="ECO:0008006" key="4">
    <source>
        <dbReference type="Google" id="ProtNLM"/>
    </source>
</evidence>
<dbReference type="EMBL" id="ML991773">
    <property type="protein sequence ID" value="KAF2239066.1"/>
    <property type="molecule type" value="Genomic_DNA"/>
</dbReference>